<dbReference type="InterPro" id="IPR004358">
    <property type="entry name" value="Sig_transdc_His_kin-like_C"/>
</dbReference>
<dbReference type="EMBL" id="JBIGIC010000005">
    <property type="protein sequence ID" value="MFG6487280.1"/>
    <property type="molecule type" value="Genomic_DNA"/>
</dbReference>
<name>A0ABW7HBI6_9BURK</name>
<keyword evidence="3" id="KW-0472">Membrane</keyword>
<comment type="caution">
    <text evidence="5">The sequence shown here is derived from an EMBL/GenBank/DDBJ whole genome shotgun (WGS) entry which is preliminary data.</text>
</comment>
<dbReference type="Pfam" id="PF02518">
    <property type="entry name" value="HATPase_c"/>
    <property type="match status" value="1"/>
</dbReference>
<feature type="transmembrane region" description="Helical" evidence="3">
    <location>
        <begin position="12"/>
        <end position="31"/>
    </location>
</feature>
<dbReference type="PRINTS" id="PR00344">
    <property type="entry name" value="BCTRLSENSOR"/>
</dbReference>
<dbReference type="PANTHER" id="PTHR34220:SF9">
    <property type="entry name" value="SIGNAL TRANSDUCTION HISTIDINE KINASE INTERNAL REGION DOMAIN-CONTAINING PROTEIN"/>
    <property type="match status" value="1"/>
</dbReference>
<evidence type="ECO:0000259" key="4">
    <source>
        <dbReference type="PROSITE" id="PS50109"/>
    </source>
</evidence>
<keyword evidence="6" id="KW-1185">Reference proteome</keyword>
<evidence type="ECO:0000313" key="6">
    <source>
        <dbReference type="Proteomes" id="UP001606134"/>
    </source>
</evidence>
<keyword evidence="3" id="KW-1133">Transmembrane helix</keyword>
<dbReference type="SUPFAM" id="SSF55874">
    <property type="entry name" value="ATPase domain of HSP90 chaperone/DNA topoisomerase II/histidine kinase"/>
    <property type="match status" value="1"/>
</dbReference>
<dbReference type="InterPro" id="IPR005467">
    <property type="entry name" value="His_kinase_dom"/>
</dbReference>
<dbReference type="PROSITE" id="PS50109">
    <property type="entry name" value="HIS_KIN"/>
    <property type="match status" value="1"/>
</dbReference>
<comment type="catalytic activity">
    <reaction evidence="1">
        <text>ATP + protein L-histidine = ADP + protein N-phospho-L-histidine.</text>
        <dbReference type="EC" id="2.7.13.3"/>
    </reaction>
</comment>
<dbReference type="GO" id="GO:0004673">
    <property type="term" value="F:protein histidine kinase activity"/>
    <property type="evidence" value="ECO:0007669"/>
    <property type="project" value="UniProtKB-EC"/>
</dbReference>
<reference evidence="5 6" key="1">
    <citation type="submission" date="2024-08" db="EMBL/GenBank/DDBJ databases">
        <authorList>
            <person name="Lu H."/>
        </authorList>
    </citation>
    <scope>NUCLEOTIDE SEQUENCE [LARGE SCALE GENOMIC DNA]</scope>
    <source>
        <strain evidence="5 6">BYS78W</strain>
    </source>
</reference>
<dbReference type="InterPro" id="IPR010559">
    <property type="entry name" value="Sig_transdc_His_kin_internal"/>
</dbReference>
<evidence type="ECO:0000313" key="5">
    <source>
        <dbReference type="EMBL" id="MFG6487280.1"/>
    </source>
</evidence>
<sequence>MKPLRSQYNWRVHLGGTVGICVVVGLLNYLFRGEAFWLGMLYSFAIGVQISVYVALLQTAVAWLLVRRYGDVSILRSVWVSWGLMLPCLMVASVIGYTGGIWLADWVSGQQSLAPWELADHRVTRSIAFTLLASVLGSMVFVWTFKLNALKLDQAEALRQAAEARLALLQSQLEPHMLFNTLAHLRVLIKRQPDEAQRMLDRLIDYLRATLQASRATEHALADEFERLSDYLALMQLRMGQRLHVRLDLPAGVVGTAIPPLLLQPLVENAIKHGLEPHEAGGELRVSAARDGERLVLEVADSGAGLGDTSALADVGTGFGLAQVRERLAHRYGDTARFELKPKPGGGSVARIEIPLT</sequence>
<dbReference type="InterPro" id="IPR036890">
    <property type="entry name" value="HATPase_C_sf"/>
</dbReference>
<protein>
    <recommendedName>
        <fullName evidence="2">histidine kinase</fullName>
        <ecNumber evidence="2">2.7.13.3</ecNumber>
    </recommendedName>
</protein>
<feature type="transmembrane region" description="Helical" evidence="3">
    <location>
        <begin position="123"/>
        <end position="145"/>
    </location>
</feature>
<dbReference type="InterPro" id="IPR050640">
    <property type="entry name" value="Bact_2-comp_sensor_kinase"/>
</dbReference>
<feature type="transmembrane region" description="Helical" evidence="3">
    <location>
        <begin position="37"/>
        <end position="66"/>
    </location>
</feature>
<keyword evidence="3" id="KW-0812">Transmembrane</keyword>
<dbReference type="EC" id="2.7.13.3" evidence="2"/>
<keyword evidence="5" id="KW-0808">Transferase</keyword>
<dbReference type="InterPro" id="IPR003594">
    <property type="entry name" value="HATPase_dom"/>
</dbReference>
<feature type="transmembrane region" description="Helical" evidence="3">
    <location>
        <begin position="78"/>
        <end position="103"/>
    </location>
</feature>
<dbReference type="RefSeq" id="WP_394409827.1">
    <property type="nucleotide sequence ID" value="NZ_JBIGIC010000005.1"/>
</dbReference>
<feature type="domain" description="Histidine kinase" evidence="4">
    <location>
        <begin position="198"/>
        <end position="357"/>
    </location>
</feature>
<keyword evidence="5" id="KW-0418">Kinase</keyword>
<dbReference type="Proteomes" id="UP001606134">
    <property type="component" value="Unassembled WGS sequence"/>
</dbReference>
<accession>A0ABW7HBI6</accession>
<evidence type="ECO:0000256" key="1">
    <source>
        <dbReference type="ARBA" id="ARBA00000085"/>
    </source>
</evidence>
<gene>
    <name evidence="5" type="ORF">ACG04R_11425</name>
</gene>
<evidence type="ECO:0000256" key="3">
    <source>
        <dbReference type="SAM" id="Phobius"/>
    </source>
</evidence>
<dbReference type="PANTHER" id="PTHR34220">
    <property type="entry name" value="SENSOR HISTIDINE KINASE YPDA"/>
    <property type="match status" value="1"/>
</dbReference>
<dbReference type="Pfam" id="PF06580">
    <property type="entry name" value="His_kinase"/>
    <property type="match status" value="1"/>
</dbReference>
<organism evidence="5 6">
    <name type="scientific">Pelomonas candidula</name>
    <dbReference type="NCBI Taxonomy" id="3299025"/>
    <lineage>
        <taxon>Bacteria</taxon>
        <taxon>Pseudomonadati</taxon>
        <taxon>Pseudomonadota</taxon>
        <taxon>Betaproteobacteria</taxon>
        <taxon>Burkholderiales</taxon>
        <taxon>Sphaerotilaceae</taxon>
        <taxon>Roseateles</taxon>
    </lineage>
</organism>
<evidence type="ECO:0000256" key="2">
    <source>
        <dbReference type="ARBA" id="ARBA00012438"/>
    </source>
</evidence>
<proteinExistence type="predicted"/>
<dbReference type="Gene3D" id="3.30.565.10">
    <property type="entry name" value="Histidine kinase-like ATPase, C-terminal domain"/>
    <property type="match status" value="1"/>
</dbReference>